<dbReference type="GO" id="GO:0006511">
    <property type="term" value="P:ubiquitin-dependent protein catabolic process"/>
    <property type="evidence" value="ECO:0007669"/>
    <property type="project" value="TreeGrafter"/>
</dbReference>
<dbReference type="PROSITE" id="PS50237">
    <property type="entry name" value="HECT"/>
    <property type="match status" value="1"/>
</dbReference>
<dbReference type="InterPro" id="IPR000569">
    <property type="entry name" value="HECT_dom"/>
</dbReference>
<dbReference type="GO" id="GO:0061630">
    <property type="term" value="F:ubiquitin protein ligase activity"/>
    <property type="evidence" value="ECO:0007669"/>
    <property type="project" value="UniProtKB-EC"/>
</dbReference>
<protein>
    <recommendedName>
        <fullName evidence="3">HECT-type E3 ubiquitin transferase</fullName>
        <ecNumber evidence="3">2.3.2.26</ecNumber>
    </recommendedName>
</protein>
<dbReference type="PANTHER" id="PTHR11254:SF444">
    <property type="entry name" value="HECT DOMAIN CONTAINING UBIQUITIN LIGASE"/>
    <property type="match status" value="1"/>
</dbReference>
<dbReference type="GO" id="GO:0005737">
    <property type="term" value="C:cytoplasm"/>
    <property type="evidence" value="ECO:0007669"/>
    <property type="project" value="TreeGrafter"/>
</dbReference>
<evidence type="ECO:0000256" key="5">
    <source>
        <dbReference type="ARBA" id="ARBA00022786"/>
    </source>
</evidence>
<comment type="caution">
    <text evidence="6">Lacks conserved residue(s) required for the propagation of feature annotation.</text>
</comment>
<keyword evidence="4" id="KW-0808">Transferase</keyword>
<dbReference type="Pfam" id="PF00632">
    <property type="entry name" value="HECT"/>
    <property type="match status" value="1"/>
</dbReference>
<dbReference type="SUPFAM" id="SSF56204">
    <property type="entry name" value="Hect, E3 ligase catalytic domain"/>
    <property type="match status" value="1"/>
</dbReference>
<keyword evidence="5 6" id="KW-0833">Ubl conjugation pathway</keyword>
<sequence>MSTVRVIMDNIINTFKDRNDKLILYLPLHIEFLFEKGLDIGGVIKDFFSALFQEIVKKEEGMFIQNEQNNFRFVGIMLAEAVLSQVTVPVRFDFFILKTLLGLPPSLSDLSYISPDEYNNLKNILAHDISEFDNTFSINITNDNKCEYAQMVLIKKLLSPSITYRLYSLRDGFHLIIPHKQITSDLTIEAPTQPGQTDQEQTVKCRLTPEDLDILISGKPSIDT</sequence>
<proteinExistence type="predicted"/>
<evidence type="ECO:0000256" key="4">
    <source>
        <dbReference type="ARBA" id="ARBA00022679"/>
    </source>
</evidence>
<comment type="caution">
    <text evidence="8">The sequence shown here is derived from an EMBL/GenBank/DDBJ whole genome shotgun (WGS) entry which is preliminary data.</text>
</comment>
<dbReference type="EMBL" id="SNRW01002913">
    <property type="protein sequence ID" value="KAA6391335.1"/>
    <property type="molecule type" value="Genomic_DNA"/>
</dbReference>
<organism evidence="8 9">
    <name type="scientific">Streblomastix strix</name>
    <dbReference type="NCBI Taxonomy" id="222440"/>
    <lineage>
        <taxon>Eukaryota</taxon>
        <taxon>Metamonada</taxon>
        <taxon>Preaxostyla</taxon>
        <taxon>Oxymonadida</taxon>
        <taxon>Streblomastigidae</taxon>
        <taxon>Streblomastix</taxon>
    </lineage>
</organism>
<evidence type="ECO:0000313" key="9">
    <source>
        <dbReference type="Proteomes" id="UP000324800"/>
    </source>
</evidence>
<dbReference type="OrthoDB" id="423283at2759"/>
<reference evidence="8 9" key="1">
    <citation type="submission" date="2019-03" db="EMBL/GenBank/DDBJ databases">
        <title>Single cell metagenomics reveals metabolic interactions within the superorganism composed of flagellate Streblomastix strix and complex community of Bacteroidetes bacteria on its surface.</title>
        <authorList>
            <person name="Treitli S.C."/>
            <person name="Kolisko M."/>
            <person name="Husnik F."/>
            <person name="Keeling P."/>
            <person name="Hampl V."/>
        </authorList>
    </citation>
    <scope>NUCLEOTIDE SEQUENCE [LARGE SCALE GENOMIC DNA]</scope>
    <source>
        <strain evidence="8">ST1C</strain>
    </source>
</reference>
<name>A0A5J4W9J9_9EUKA</name>
<evidence type="ECO:0000256" key="1">
    <source>
        <dbReference type="ARBA" id="ARBA00000885"/>
    </source>
</evidence>
<dbReference type="SMART" id="SM00119">
    <property type="entry name" value="HECTc"/>
    <property type="match status" value="1"/>
</dbReference>
<feature type="domain" description="HECT" evidence="7">
    <location>
        <begin position="20"/>
        <end position="224"/>
    </location>
</feature>
<dbReference type="EC" id="2.3.2.26" evidence="3"/>
<dbReference type="GO" id="GO:0016567">
    <property type="term" value="P:protein ubiquitination"/>
    <property type="evidence" value="ECO:0007669"/>
    <property type="project" value="TreeGrafter"/>
</dbReference>
<evidence type="ECO:0000256" key="6">
    <source>
        <dbReference type="PROSITE-ProRule" id="PRU00104"/>
    </source>
</evidence>
<dbReference type="Gene3D" id="3.90.1750.10">
    <property type="entry name" value="Hect, E3 ligase catalytic domains"/>
    <property type="match status" value="1"/>
</dbReference>
<evidence type="ECO:0000259" key="7">
    <source>
        <dbReference type="PROSITE" id="PS50237"/>
    </source>
</evidence>
<dbReference type="AlphaFoldDB" id="A0A5J4W9J9"/>
<comment type="catalytic activity">
    <reaction evidence="1">
        <text>S-ubiquitinyl-[E2 ubiquitin-conjugating enzyme]-L-cysteine + [acceptor protein]-L-lysine = [E2 ubiquitin-conjugating enzyme]-L-cysteine + N(6)-ubiquitinyl-[acceptor protein]-L-lysine.</text>
        <dbReference type="EC" id="2.3.2.26"/>
    </reaction>
</comment>
<dbReference type="InterPro" id="IPR035983">
    <property type="entry name" value="Hect_E3_ubiquitin_ligase"/>
</dbReference>
<dbReference type="PANTHER" id="PTHR11254">
    <property type="entry name" value="HECT DOMAIN UBIQUITIN-PROTEIN LIGASE"/>
    <property type="match status" value="1"/>
</dbReference>
<gene>
    <name evidence="8" type="ORF">EZS28_013140</name>
</gene>
<evidence type="ECO:0000313" key="8">
    <source>
        <dbReference type="EMBL" id="KAA6391335.1"/>
    </source>
</evidence>
<dbReference type="Proteomes" id="UP000324800">
    <property type="component" value="Unassembled WGS sequence"/>
</dbReference>
<dbReference type="InterPro" id="IPR050409">
    <property type="entry name" value="E3_ubiq-protein_ligase"/>
</dbReference>
<evidence type="ECO:0000256" key="3">
    <source>
        <dbReference type="ARBA" id="ARBA00012485"/>
    </source>
</evidence>
<comment type="pathway">
    <text evidence="2">Protein modification; protein ubiquitination.</text>
</comment>
<accession>A0A5J4W9J9</accession>
<evidence type="ECO:0000256" key="2">
    <source>
        <dbReference type="ARBA" id="ARBA00004906"/>
    </source>
</evidence>